<name>A0A9N9UCB3_9HYPO</name>
<proteinExistence type="predicted"/>
<organism evidence="1 2">
    <name type="scientific">Clonostachys byssicola</name>
    <dbReference type="NCBI Taxonomy" id="160290"/>
    <lineage>
        <taxon>Eukaryota</taxon>
        <taxon>Fungi</taxon>
        <taxon>Dikarya</taxon>
        <taxon>Ascomycota</taxon>
        <taxon>Pezizomycotina</taxon>
        <taxon>Sordariomycetes</taxon>
        <taxon>Hypocreomycetidae</taxon>
        <taxon>Hypocreales</taxon>
        <taxon>Bionectriaceae</taxon>
        <taxon>Clonostachys</taxon>
    </lineage>
</organism>
<reference evidence="1 2" key="2">
    <citation type="submission" date="2021-10" db="EMBL/GenBank/DDBJ databases">
        <authorList>
            <person name="Piombo E."/>
        </authorList>
    </citation>
    <scope>NUCLEOTIDE SEQUENCE [LARGE SCALE GENOMIC DNA]</scope>
</reference>
<gene>
    <name evidence="1" type="ORF">CBYS24578_00012305</name>
</gene>
<evidence type="ECO:0000313" key="1">
    <source>
        <dbReference type="EMBL" id="CAG9984580.1"/>
    </source>
</evidence>
<protein>
    <submittedName>
        <fullName evidence="1">Uncharacterized protein</fullName>
    </submittedName>
</protein>
<comment type="caution">
    <text evidence="1">The sequence shown here is derived from an EMBL/GenBank/DDBJ whole genome shotgun (WGS) entry which is preliminary data.</text>
</comment>
<dbReference type="AlphaFoldDB" id="A0A9N9UCB3"/>
<reference evidence="2" key="1">
    <citation type="submission" date="2019-06" db="EMBL/GenBank/DDBJ databases">
        <authorList>
            <person name="Broberg M."/>
        </authorList>
    </citation>
    <scope>NUCLEOTIDE SEQUENCE [LARGE SCALE GENOMIC DNA]</scope>
</reference>
<dbReference type="EMBL" id="CABFNO020001387">
    <property type="protein sequence ID" value="CAG9984580.1"/>
    <property type="molecule type" value="Genomic_DNA"/>
</dbReference>
<sequence length="277" mass="31206">MSLNVIIPDLLLPQDSVRLGRFITNIDHPHQGYHDPSWTEAPKPIITLREAFTGSNTKENDIGFTSALTSLLSVGFARRAKVEVEITTDHVRTYMLDNSDEWFVKATDFLATKTWIERQVDRDNDMFMIVGFHTVTNARIAQQIVSGTNTHGKTHVPTGLSLAALGPLGSVFKPSIQASNDRTDNVRTAFTAPGEQICALQYRKIQHRWLSSKTFDALRLSKSPRWTSVERGRDEEDDEDDTIEVESVPMPEETLNGKWDRINVSGNETLLIRIEAE</sequence>
<accession>A0A9N9UCB3</accession>
<evidence type="ECO:0000313" key="2">
    <source>
        <dbReference type="Proteomes" id="UP000754883"/>
    </source>
</evidence>
<dbReference type="Proteomes" id="UP000754883">
    <property type="component" value="Unassembled WGS sequence"/>
</dbReference>
<keyword evidence="2" id="KW-1185">Reference proteome</keyword>
<dbReference type="OrthoDB" id="5410365at2759"/>